<reference evidence="1" key="1">
    <citation type="journal article" date="2024" name="Antonie Van Leeuwenhoek">
        <title>Bradyrhizobium ontarionense sp. nov., a novel bacterial symbiont isolated from Aeschynomene indica (Indian jointvetch), harbours photosynthesis, nitrogen fixation and nitrous oxide (N2O) reductase genes.</title>
        <authorList>
            <person name="Bromfield E.S.P."/>
            <person name="Cloutier S."/>
        </authorList>
    </citation>
    <scope>NUCLEOTIDE SEQUENCE</scope>
    <source>
        <strain evidence="1">A19</strain>
    </source>
</reference>
<dbReference type="EMBL" id="CP088156">
    <property type="protein sequence ID" value="UFZ04252.1"/>
    <property type="molecule type" value="Genomic_DNA"/>
</dbReference>
<dbReference type="GO" id="GO:0016829">
    <property type="term" value="F:lyase activity"/>
    <property type="evidence" value="ECO:0007669"/>
    <property type="project" value="UniProtKB-KW"/>
</dbReference>
<dbReference type="RefSeq" id="WP_231320258.1">
    <property type="nucleotide sequence ID" value="NZ_CP088156.1"/>
</dbReference>
<evidence type="ECO:0000313" key="2">
    <source>
        <dbReference type="Proteomes" id="UP001431010"/>
    </source>
</evidence>
<dbReference type="InterPro" id="IPR008772">
    <property type="entry name" value="Phosphonate_metab_PhnH"/>
</dbReference>
<accession>A0ABY3RBW2</accession>
<keyword evidence="1" id="KW-0456">Lyase</keyword>
<dbReference type="Gene3D" id="3.40.50.11310">
    <property type="entry name" value="Bacterial phosphonate metabolism protein PhnH"/>
    <property type="match status" value="1"/>
</dbReference>
<sequence length="203" mass="21406">MAAVTSALQPGFVDQTLAAQSTFRAVMEAMARPGRPQRVDVEVGRPSSLMPGAAAIALTLFDHDTPVWLDPILSSAPDVGAWLKFHTGAPMVADLALASFALVAEPGALPDLDSFALGSAEYPDRSTTLIMQVPSLSSGETYRLRGPGIDRTISLRATIAPADLFERLSINERLFPRGIDVVLIDGTSVVAIPRTARLVAAGV</sequence>
<dbReference type="Proteomes" id="UP001431010">
    <property type="component" value="Chromosome"/>
</dbReference>
<gene>
    <name evidence="1" type="primary">phnH</name>
    <name evidence="1" type="ORF">LQG66_34540</name>
</gene>
<evidence type="ECO:0000313" key="1">
    <source>
        <dbReference type="EMBL" id="UFZ04252.1"/>
    </source>
</evidence>
<keyword evidence="2" id="KW-1185">Reference proteome</keyword>
<protein>
    <submittedName>
        <fullName evidence="1">Phosphonate C-P lyase system protein PhnH</fullName>
    </submittedName>
</protein>
<organism evidence="1 2">
    <name type="scientific">Bradyrhizobium ontarionense</name>
    <dbReference type="NCBI Taxonomy" id="2898149"/>
    <lineage>
        <taxon>Bacteria</taxon>
        <taxon>Pseudomonadati</taxon>
        <taxon>Pseudomonadota</taxon>
        <taxon>Alphaproteobacteria</taxon>
        <taxon>Hyphomicrobiales</taxon>
        <taxon>Nitrobacteraceae</taxon>
        <taxon>Bradyrhizobium</taxon>
    </lineage>
</organism>
<proteinExistence type="predicted"/>
<dbReference type="InterPro" id="IPR038058">
    <property type="entry name" value="PhnH-like_sp"/>
</dbReference>
<dbReference type="Pfam" id="PF05845">
    <property type="entry name" value="PhnH"/>
    <property type="match status" value="1"/>
</dbReference>
<dbReference type="SUPFAM" id="SSF159709">
    <property type="entry name" value="PhnH-like"/>
    <property type="match status" value="1"/>
</dbReference>
<dbReference type="NCBIfam" id="TIGR03292">
    <property type="entry name" value="PhnH_redo"/>
    <property type="match status" value="1"/>
</dbReference>
<name>A0ABY3RBW2_9BRAD</name>
<dbReference type="PIRSF" id="PIRSF020680">
    <property type="entry name" value="PhnH"/>
    <property type="match status" value="1"/>
</dbReference>